<dbReference type="InterPro" id="IPR036280">
    <property type="entry name" value="Multihaem_cyt_sf"/>
</dbReference>
<evidence type="ECO:0000256" key="2">
    <source>
        <dbReference type="ARBA" id="ARBA00007395"/>
    </source>
</evidence>
<comment type="similarity">
    <text evidence="2">Belongs to the NapC/NirT/NrfH family.</text>
</comment>
<keyword evidence="9 12" id="KW-1133">Transmembrane helix</keyword>
<feature type="transmembrane region" description="Helical" evidence="12">
    <location>
        <begin position="47"/>
        <end position="72"/>
    </location>
</feature>
<dbReference type="KEGG" id="gsb:GSUB_00585"/>
<dbReference type="InterPro" id="IPR005126">
    <property type="entry name" value="NapC/NirT_cyt_c_N"/>
</dbReference>
<dbReference type="GO" id="GO:0005886">
    <property type="term" value="C:plasma membrane"/>
    <property type="evidence" value="ECO:0007669"/>
    <property type="project" value="UniProtKB-SubCell"/>
</dbReference>
<dbReference type="SUPFAM" id="SSF48695">
    <property type="entry name" value="Multiheme cytochromes"/>
    <property type="match status" value="1"/>
</dbReference>
<protein>
    <submittedName>
        <fullName evidence="14">Inner membrane cytochrome H</fullName>
    </submittedName>
</protein>
<dbReference type="Proteomes" id="UP000035036">
    <property type="component" value="Chromosome"/>
</dbReference>
<evidence type="ECO:0000256" key="7">
    <source>
        <dbReference type="ARBA" id="ARBA00022723"/>
    </source>
</evidence>
<dbReference type="GO" id="GO:0046872">
    <property type="term" value="F:metal ion binding"/>
    <property type="evidence" value="ECO:0007669"/>
    <property type="project" value="UniProtKB-KW"/>
</dbReference>
<keyword evidence="11 12" id="KW-0472">Membrane</keyword>
<feature type="transmembrane region" description="Helical" evidence="12">
    <location>
        <begin position="12"/>
        <end position="35"/>
    </location>
</feature>
<evidence type="ECO:0000256" key="1">
    <source>
        <dbReference type="ARBA" id="ARBA00004236"/>
    </source>
</evidence>
<keyword evidence="15" id="KW-1185">Reference proteome</keyword>
<dbReference type="HOGENOM" id="CLU_543785_0_0_7"/>
<feature type="domain" description="NapC/NirT cytochrome c N-terminal" evidence="13">
    <location>
        <begin position="102"/>
        <end position="190"/>
    </location>
</feature>
<accession>A0A0B5FW54</accession>
<keyword evidence="7" id="KW-0479">Metal-binding</keyword>
<dbReference type="PANTHER" id="PTHR30333:SF1">
    <property type="entry name" value="CYTOCHROME C-TYPE PROTEIN NAPC"/>
    <property type="match status" value="1"/>
</dbReference>
<keyword evidence="10" id="KW-0408">Iron</keyword>
<evidence type="ECO:0000256" key="8">
    <source>
        <dbReference type="ARBA" id="ARBA00022982"/>
    </source>
</evidence>
<proteinExistence type="inferred from homology"/>
<evidence type="ECO:0000313" key="15">
    <source>
        <dbReference type="Proteomes" id="UP000035036"/>
    </source>
</evidence>
<dbReference type="InterPro" id="IPR051174">
    <property type="entry name" value="Cytochrome_c-type_ET"/>
</dbReference>
<name>A0A0B5FW54_9BACT</name>
<dbReference type="EMBL" id="CP010311">
    <property type="protein sequence ID" value="AJF07836.1"/>
    <property type="molecule type" value="Genomic_DNA"/>
</dbReference>
<comment type="subcellular location">
    <subcellularLocation>
        <location evidence="1">Cell membrane</location>
    </subcellularLocation>
</comment>
<evidence type="ECO:0000313" key="14">
    <source>
        <dbReference type="EMBL" id="AJF07836.1"/>
    </source>
</evidence>
<feature type="transmembrane region" description="Helical" evidence="12">
    <location>
        <begin position="102"/>
        <end position="122"/>
    </location>
</feature>
<dbReference type="GO" id="GO:0009061">
    <property type="term" value="P:anaerobic respiration"/>
    <property type="evidence" value="ECO:0007669"/>
    <property type="project" value="TreeGrafter"/>
</dbReference>
<dbReference type="AlphaFoldDB" id="A0A0B5FW54"/>
<keyword evidence="5" id="KW-0349">Heme</keyword>
<evidence type="ECO:0000259" key="13">
    <source>
        <dbReference type="Pfam" id="PF03264"/>
    </source>
</evidence>
<evidence type="ECO:0000256" key="10">
    <source>
        <dbReference type="ARBA" id="ARBA00023004"/>
    </source>
</evidence>
<evidence type="ECO:0000256" key="11">
    <source>
        <dbReference type="ARBA" id="ARBA00023136"/>
    </source>
</evidence>
<sequence length="478" mass="54281">MVSAFTKGIARSRVSLVGAMVVTAVFPFLFGAILYDLTAHIDNTYMAALIYMILGPAFIGGLVLVFLGLFFFKGKEEVRLFTMDYLRDFFTDPTKFNKMRKLVFFAVFLTGVNIFIMGLLAYRGYHYMESNGFCGQFCHTVMNPEYTAYQNSPHSRVNCVECHIGSGATWFVKSKISGARQLAAVAFGTYPRPIETPVHGLRPARDTCEECHRPEKFHGDKLVIRDKFLDDEENTHVQSVLLMKIGSAGDRTTSAHGIHWHVAPENKIIYKAADWQRTVIPEVVLQQADGTEKVFRTRTDSEIEHADVREMDCIDCHNRPTHIYLPPGRAIDNKILEGKIPSEIPFIKKKAMEVVQKEYATQDEARTRIATDLTAWYKQNYPEIGRDNPEKLQKAITGIQEAYSENVFPEMKIEWNTYTNHIGHTEDFDFSIGCLRCHNDMHETESGEVISMDCDTCHLVLAQDEEDPEVLRTLGGGY</sequence>
<keyword evidence="8" id="KW-0249">Electron transport</keyword>
<evidence type="ECO:0000256" key="9">
    <source>
        <dbReference type="ARBA" id="ARBA00022989"/>
    </source>
</evidence>
<keyword evidence="3" id="KW-0813">Transport</keyword>
<reference evidence="14 15" key="1">
    <citation type="journal article" date="2015" name="Genome Announc.">
        <title>Genomes of Geoalkalibacter ferrihydriticus Z-0531T and Geoalkalibacter subterraneus Red1T, Two Haloalkaliphilic Metal-Reducing Deltaproteobacteria.</title>
        <authorList>
            <person name="Badalamenti J.P."/>
            <person name="Krajmalnik-Brown R."/>
            <person name="Torres C.I."/>
            <person name="Bond D.R."/>
        </authorList>
    </citation>
    <scope>NUCLEOTIDE SEQUENCE [LARGE SCALE GENOMIC DNA]</scope>
    <source>
        <strain evidence="14 15">Red1</strain>
    </source>
</reference>
<keyword evidence="6 12" id="KW-0812">Transmembrane</keyword>
<evidence type="ECO:0000256" key="6">
    <source>
        <dbReference type="ARBA" id="ARBA00022692"/>
    </source>
</evidence>
<evidence type="ECO:0000256" key="3">
    <source>
        <dbReference type="ARBA" id="ARBA00022448"/>
    </source>
</evidence>
<organism evidence="14 15">
    <name type="scientific">Geoalkalibacter subterraneus</name>
    <dbReference type="NCBI Taxonomy" id="483547"/>
    <lineage>
        <taxon>Bacteria</taxon>
        <taxon>Pseudomonadati</taxon>
        <taxon>Thermodesulfobacteriota</taxon>
        <taxon>Desulfuromonadia</taxon>
        <taxon>Desulfuromonadales</taxon>
        <taxon>Geoalkalibacteraceae</taxon>
        <taxon>Geoalkalibacter</taxon>
    </lineage>
</organism>
<dbReference type="InterPro" id="IPR038266">
    <property type="entry name" value="NapC/NirT_cytc_sf"/>
</dbReference>
<keyword evidence="4" id="KW-1003">Cell membrane</keyword>
<evidence type="ECO:0000256" key="4">
    <source>
        <dbReference type="ARBA" id="ARBA00022475"/>
    </source>
</evidence>
<gene>
    <name evidence="14" type="ORF">GSUB_00585</name>
</gene>
<evidence type="ECO:0000256" key="5">
    <source>
        <dbReference type="ARBA" id="ARBA00022617"/>
    </source>
</evidence>
<dbReference type="PANTHER" id="PTHR30333">
    <property type="entry name" value="CYTOCHROME C-TYPE PROTEIN"/>
    <property type="match status" value="1"/>
</dbReference>
<dbReference type="Pfam" id="PF03264">
    <property type="entry name" value="Cytochrom_NNT"/>
    <property type="match status" value="1"/>
</dbReference>
<evidence type="ECO:0000256" key="12">
    <source>
        <dbReference type="SAM" id="Phobius"/>
    </source>
</evidence>
<dbReference type="Gene3D" id="1.10.3820.10">
    <property type="entry name" value="Di-heme elbow motif domain"/>
    <property type="match status" value="1"/>
</dbReference>
<dbReference type="GO" id="GO:0009055">
    <property type="term" value="F:electron transfer activity"/>
    <property type="evidence" value="ECO:0007669"/>
    <property type="project" value="TreeGrafter"/>
</dbReference>
<dbReference type="STRING" id="483547.GSUB_00585"/>